<proteinExistence type="predicted"/>
<protein>
    <submittedName>
        <fullName evidence="2">Uncharacterized protein</fullName>
    </submittedName>
</protein>
<reference evidence="2" key="1">
    <citation type="submission" date="2022-11" db="UniProtKB">
        <authorList>
            <consortium name="WormBaseParasite"/>
        </authorList>
    </citation>
    <scope>IDENTIFICATION</scope>
</reference>
<dbReference type="WBParaSite" id="PgE478_g001_t01">
    <property type="protein sequence ID" value="PgE478_g001_t01"/>
    <property type="gene ID" value="PgE478_g001"/>
</dbReference>
<organism evidence="1 2">
    <name type="scientific">Parascaris univalens</name>
    <name type="common">Nematode worm</name>
    <dbReference type="NCBI Taxonomy" id="6257"/>
    <lineage>
        <taxon>Eukaryota</taxon>
        <taxon>Metazoa</taxon>
        <taxon>Ecdysozoa</taxon>
        <taxon>Nematoda</taxon>
        <taxon>Chromadorea</taxon>
        <taxon>Rhabditida</taxon>
        <taxon>Spirurina</taxon>
        <taxon>Ascaridomorpha</taxon>
        <taxon>Ascaridoidea</taxon>
        <taxon>Ascarididae</taxon>
        <taxon>Parascaris</taxon>
    </lineage>
</organism>
<accession>A0A915A883</accession>
<evidence type="ECO:0000313" key="1">
    <source>
        <dbReference type="Proteomes" id="UP000887569"/>
    </source>
</evidence>
<keyword evidence="1" id="KW-1185">Reference proteome</keyword>
<name>A0A915A883_PARUN</name>
<dbReference type="AlphaFoldDB" id="A0A915A883"/>
<sequence>MNVYNQLERERFQNRHIPLHTAFQARKPINILTPAFMVCVCHWHATTKKSSSWSYGTQLTNPKTVLFKLYLVFDPVTTLPGIRSCGQPSNFFCIPYLLCSLLLRLSVIFGAMC</sequence>
<evidence type="ECO:0000313" key="2">
    <source>
        <dbReference type="WBParaSite" id="PgE478_g001_t01"/>
    </source>
</evidence>
<dbReference type="Proteomes" id="UP000887569">
    <property type="component" value="Unplaced"/>
</dbReference>